<keyword evidence="2 4" id="KW-0689">Ribosomal protein</keyword>
<dbReference type="GO" id="GO:0003735">
    <property type="term" value="F:structural constituent of ribosome"/>
    <property type="evidence" value="ECO:0007669"/>
    <property type="project" value="InterPro"/>
</dbReference>
<dbReference type="GO" id="GO:0006414">
    <property type="term" value="P:translational elongation"/>
    <property type="evidence" value="ECO:0007669"/>
    <property type="project" value="InterPro"/>
</dbReference>
<proteinExistence type="inferred from homology"/>
<dbReference type="GO" id="GO:0005840">
    <property type="term" value="C:ribosome"/>
    <property type="evidence" value="ECO:0007669"/>
    <property type="project" value="UniProtKB-KW"/>
</dbReference>
<reference evidence="6" key="1">
    <citation type="submission" date="2020-11" db="EMBL/GenBank/DDBJ databases">
        <title>Connecting structure to function with the recovery of over 1000 high-quality activated sludge metagenome-assembled genomes encoding full-length rRNA genes using long-read sequencing.</title>
        <authorList>
            <person name="Singleton C.M."/>
            <person name="Petriglieri F."/>
            <person name="Kristensen J.M."/>
            <person name="Kirkegaard R.H."/>
            <person name="Michaelsen T.Y."/>
            <person name="Andersen M.H."/>
            <person name="Karst S.M."/>
            <person name="Dueholm M.S."/>
            <person name="Nielsen P.H."/>
            <person name="Albertsen M."/>
        </authorList>
    </citation>
    <scope>NUCLEOTIDE SEQUENCE</scope>
    <source>
        <strain evidence="6">Fred_18-Q3-R57-64_BAT3C.431</strain>
    </source>
</reference>
<accession>A0A7T9I1K8</accession>
<dbReference type="InterPro" id="IPR038716">
    <property type="entry name" value="P1/P2_N_sf"/>
</dbReference>
<evidence type="ECO:0000256" key="2">
    <source>
        <dbReference type="ARBA" id="ARBA00022980"/>
    </source>
</evidence>
<dbReference type="EMBL" id="CP064981">
    <property type="protein sequence ID" value="QQR93124.1"/>
    <property type="molecule type" value="Genomic_DNA"/>
</dbReference>
<sequence>MEYVYSAMLLHSAKHEVTEAAVTKVLEAAGIAVDSARVKALVASLKNVNIEEAIAKAAVSAAPAAAAPAAGAGAAAAAKPKEEEKKSEEEAAAGLAGLFG</sequence>
<name>A0A7T9I1K8_9ARCH</name>
<comment type="similarity">
    <text evidence="1 4">Belongs to the eukaryotic ribosomal protein P1/P2 family.</text>
</comment>
<evidence type="ECO:0000256" key="5">
    <source>
        <dbReference type="SAM" id="MobiDB-lite"/>
    </source>
</evidence>
<dbReference type="InterPro" id="IPR027534">
    <property type="entry name" value="Ribosomal_P1/P2"/>
</dbReference>
<protein>
    <recommendedName>
        <fullName evidence="4">Large ribosomal subunit protein P1</fullName>
    </recommendedName>
</protein>
<dbReference type="InterPro" id="IPR022295">
    <property type="entry name" value="Ribosomal_P1_arc"/>
</dbReference>
<organism evidence="6">
    <name type="scientific">Candidatus Iainarchaeum sp</name>
    <dbReference type="NCBI Taxonomy" id="3101447"/>
    <lineage>
        <taxon>Archaea</taxon>
        <taxon>Candidatus Iainarchaeota</taxon>
        <taxon>Candidatus Iainarchaeia</taxon>
        <taxon>Candidatus Iainarchaeales</taxon>
        <taxon>Candidatus Iainarchaeaceae</taxon>
        <taxon>Candidatus Iainarchaeum</taxon>
    </lineage>
</organism>
<dbReference type="PANTHER" id="PTHR45696:SF10">
    <property type="entry name" value="LARGE RIBOSOMAL SUBUNIT PROTEIN P1"/>
    <property type="match status" value="1"/>
</dbReference>
<dbReference type="Gene3D" id="1.10.10.1410">
    <property type="match status" value="1"/>
</dbReference>
<evidence type="ECO:0000313" key="6">
    <source>
        <dbReference type="EMBL" id="QQR93124.1"/>
    </source>
</evidence>
<dbReference type="Pfam" id="PF00428">
    <property type="entry name" value="Ribosomal_60s"/>
    <property type="match status" value="1"/>
</dbReference>
<keyword evidence="3 4" id="KW-0687">Ribonucleoprotein</keyword>
<evidence type="ECO:0000256" key="3">
    <source>
        <dbReference type="ARBA" id="ARBA00023274"/>
    </source>
</evidence>
<dbReference type="HAMAP" id="MF_01478">
    <property type="entry name" value="Ribosomal_L12_arch"/>
    <property type="match status" value="1"/>
</dbReference>
<dbReference type="PANTHER" id="PTHR45696">
    <property type="entry name" value="60S ACIDIC RIBOSOMAL PROTEIN P1"/>
    <property type="match status" value="1"/>
</dbReference>
<feature type="region of interest" description="Disordered" evidence="5">
    <location>
        <begin position="73"/>
        <end position="100"/>
    </location>
</feature>
<dbReference type="AlphaFoldDB" id="A0A7T9I1K8"/>
<dbReference type="Proteomes" id="UP000596004">
    <property type="component" value="Chromosome"/>
</dbReference>
<dbReference type="GO" id="GO:1990904">
    <property type="term" value="C:ribonucleoprotein complex"/>
    <property type="evidence" value="ECO:0007669"/>
    <property type="project" value="UniProtKB-KW"/>
</dbReference>
<comment type="subunit">
    <text evidence="4">Part of the 50S ribosomal subunit. Homodimer, it forms part of the ribosomal stalk which helps the ribosome interact with GTP-bound translation factors. Forms a heptameric L10(L12)2(L12)2(L12)2 complex, where L10 forms an elongated spine to which the L12 dimers bind in a sequential fashion.</text>
</comment>
<dbReference type="NCBIfam" id="TIGR03685">
    <property type="entry name" value="ribo_P1_arch"/>
    <property type="match status" value="1"/>
</dbReference>
<comment type="function">
    <text evidence="4">Forms part of the ribosomal stalk, playing a central role in the interaction of the ribosome with GTP-bound translation factors.</text>
</comment>
<evidence type="ECO:0000256" key="4">
    <source>
        <dbReference type="HAMAP-Rule" id="MF_01478"/>
    </source>
</evidence>
<dbReference type="FunFam" id="1.10.10.1410:FF:000002">
    <property type="entry name" value="60S acidic ribosomal protein P2"/>
    <property type="match status" value="1"/>
</dbReference>
<feature type="compositionally biased region" description="Basic and acidic residues" evidence="5">
    <location>
        <begin position="79"/>
        <end position="89"/>
    </location>
</feature>
<evidence type="ECO:0000256" key="1">
    <source>
        <dbReference type="ARBA" id="ARBA00005436"/>
    </source>
</evidence>
<gene>
    <name evidence="6" type="primary">rpl12p</name>
    <name evidence="4" type="synonym">rpl12</name>
    <name evidence="6" type="ORF">IPJ89_02700</name>
</gene>